<gene>
    <name evidence="6" type="primary">rplW</name>
    <name evidence="6" type="synonym">rpl23</name>
    <name evidence="7" type="ORF">DOP62_04390</name>
</gene>
<evidence type="ECO:0000256" key="3">
    <source>
        <dbReference type="ARBA" id="ARBA00022884"/>
    </source>
</evidence>
<dbReference type="NCBIfam" id="NF004368">
    <property type="entry name" value="PRK05738.3-4"/>
    <property type="match status" value="1"/>
</dbReference>
<dbReference type="PANTHER" id="PTHR11620">
    <property type="entry name" value="60S RIBOSOMAL PROTEIN L23A"/>
    <property type="match status" value="1"/>
</dbReference>
<keyword evidence="2 6" id="KW-0699">rRNA-binding</keyword>
<dbReference type="Pfam" id="PF00276">
    <property type="entry name" value="Ribosomal_L23"/>
    <property type="match status" value="1"/>
</dbReference>
<evidence type="ECO:0000256" key="5">
    <source>
        <dbReference type="ARBA" id="ARBA00023274"/>
    </source>
</evidence>
<dbReference type="FunFam" id="3.30.70.330:FF:000001">
    <property type="entry name" value="50S ribosomal protein L23"/>
    <property type="match status" value="1"/>
</dbReference>
<evidence type="ECO:0000256" key="6">
    <source>
        <dbReference type="HAMAP-Rule" id="MF_01369"/>
    </source>
</evidence>
<dbReference type="GO" id="GO:0005840">
    <property type="term" value="C:ribosome"/>
    <property type="evidence" value="ECO:0007669"/>
    <property type="project" value="UniProtKB-KW"/>
</dbReference>
<comment type="similarity">
    <text evidence="1 6">Belongs to the universal ribosomal protein uL23 family.</text>
</comment>
<dbReference type="Gene3D" id="3.30.70.330">
    <property type="match status" value="1"/>
</dbReference>
<dbReference type="GO" id="GO:1990904">
    <property type="term" value="C:ribonucleoprotein complex"/>
    <property type="evidence" value="ECO:0007669"/>
    <property type="project" value="UniProtKB-KW"/>
</dbReference>
<name>A0AAN1QMX3_SYNEL</name>
<dbReference type="Proteomes" id="UP000267249">
    <property type="component" value="Chromosome"/>
</dbReference>
<evidence type="ECO:0000313" key="7">
    <source>
        <dbReference type="EMBL" id="AZB72071.1"/>
    </source>
</evidence>
<dbReference type="InterPro" id="IPR012678">
    <property type="entry name" value="Ribosomal_uL23/eL15/eS24_sf"/>
</dbReference>
<dbReference type="SUPFAM" id="SSF54189">
    <property type="entry name" value="Ribosomal proteins S24e, L23 and L15e"/>
    <property type="match status" value="1"/>
</dbReference>
<dbReference type="InterPro" id="IPR013025">
    <property type="entry name" value="Ribosomal_uL23-like"/>
</dbReference>
<evidence type="ECO:0000256" key="1">
    <source>
        <dbReference type="ARBA" id="ARBA00006700"/>
    </source>
</evidence>
<protein>
    <recommendedName>
        <fullName evidence="6">Large ribosomal subunit protein uL23</fullName>
    </recommendedName>
</protein>
<proteinExistence type="inferred from homology"/>
<dbReference type="NCBIfam" id="NF004363">
    <property type="entry name" value="PRK05738.2-4"/>
    <property type="match status" value="1"/>
</dbReference>
<accession>A0AAN1QMX3</accession>
<dbReference type="GO" id="GO:0006412">
    <property type="term" value="P:translation"/>
    <property type="evidence" value="ECO:0007669"/>
    <property type="project" value="UniProtKB-UniRule"/>
</dbReference>
<keyword evidence="5 6" id="KW-0687">Ribonucleoprotein</keyword>
<dbReference type="HAMAP" id="MF_01369_B">
    <property type="entry name" value="Ribosomal_uL23_B"/>
    <property type="match status" value="1"/>
</dbReference>
<evidence type="ECO:0000256" key="4">
    <source>
        <dbReference type="ARBA" id="ARBA00022980"/>
    </source>
</evidence>
<dbReference type="RefSeq" id="WP_011244177.1">
    <property type="nucleotide sequence ID" value="NZ_CP030139.2"/>
</dbReference>
<dbReference type="GO" id="GO:0003735">
    <property type="term" value="F:structural constituent of ribosome"/>
    <property type="evidence" value="ECO:0007669"/>
    <property type="project" value="InterPro"/>
</dbReference>
<reference evidence="7 8" key="1">
    <citation type="journal article" date="2018" name="Sci. Rep.">
        <title>Genome Features and Biochemical Characteristics of a Robust, Fast Growing and Naturally Transformable Cyanobacterium Synechococcus elongatus PCC 11801 Isolated from India.</title>
        <authorList>
            <person name="Jaiswal D."/>
            <person name="Sengupta A."/>
            <person name="Sohoni S."/>
            <person name="Sengupta S."/>
            <person name="Phadnavis A.G."/>
            <person name="Pakrasi H.B."/>
            <person name="Wangikar P.P."/>
        </authorList>
    </citation>
    <scope>NUCLEOTIDE SEQUENCE [LARGE SCALE GENOMIC DNA]</scope>
    <source>
        <strain evidence="7 8">PCC 11801</strain>
    </source>
</reference>
<dbReference type="EMBL" id="CP030139">
    <property type="protein sequence ID" value="AZB72071.1"/>
    <property type="molecule type" value="Genomic_DNA"/>
</dbReference>
<keyword evidence="4 6" id="KW-0689">Ribosomal protein</keyword>
<dbReference type="InterPro" id="IPR012677">
    <property type="entry name" value="Nucleotide-bd_a/b_plait_sf"/>
</dbReference>
<sequence length="100" mass="11148">MAEANIRALADIIRRPIITEKATRLLENNQYTFEVDPRASKPEIKAAIEALFQVKVVGLSTQLPPRKARRVGRFAGHRAQVKRAVARLADGDSITLFPEV</sequence>
<dbReference type="AlphaFoldDB" id="A0AAN1QMX3"/>
<keyword evidence="3 6" id="KW-0694">RNA-binding</keyword>
<dbReference type="GO" id="GO:0019843">
    <property type="term" value="F:rRNA binding"/>
    <property type="evidence" value="ECO:0007669"/>
    <property type="project" value="UniProtKB-UniRule"/>
</dbReference>
<organism evidence="7 8">
    <name type="scientific">Synechococcus elongatus PCC 11801</name>
    <dbReference type="NCBI Taxonomy" id="2219813"/>
    <lineage>
        <taxon>Bacteria</taxon>
        <taxon>Bacillati</taxon>
        <taxon>Cyanobacteriota</taxon>
        <taxon>Cyanophyceae</taxon>
        <taxon>Synechococcales</taxon>
        <taxon>Synechococcaceae</taxon>
        <taxon>Synechococcus</taxon>
    </lineage>
</organism>
<evidence type="ECO:0000256" key="2">
    <source>
        <dbReference type="ARBA" id="ARBA00022730"/>
    </source>
</evidence>
<evidence type="ECO:0000313" key="8">
    <source>
        <dbReference type="Proteomes" id="UP000267249"/>
    </source>
</evidence>
<dbReference type="SMR" id="A0AAN1QMX3"/>
<comment type="subunit">
    <text evidence="6">Part of the 50S ribosomal subunit. Contacts protein L29, and trigger factor when it is bound to the ribosome.</text>
</comment>
<dbReference type="GeneID" id="72431113"/>
<comment type="function">
    <text evidence="6">One of the early assembly proteins it binds 23S rRNA. One of the proteins that surrounds the polypeptide exit tunnel on the outside of the ribosome. Forms the main docking site for trigger factor binding to the ribosome.</text>
</comment>